<keyword evidence="3" id="KW-1185">Reference proteome</keyword>
<reference evidence="2 3" key="1">
    <citation type="journal article" date="2014" name="Antonie Van Leeuwenhoek">
        <title>Hyphomonas beringensis sp. nov. and Hyphomonas chukchiensis sp. nov., isolated from surface seawater of the Bering Sea and Chukchi Sea.</title>
        <authorList>
            <person name="Li C."/>
            <person name="Lai Q."/>
            <person name="Li G."/>
            <person name="Dong C."/>
            <person name="Wang J."/>
            <person name="Liao Y."/>
            <person name="Shao Z."/>
        </authorList>
    </citation>
    <scope>NUCLEOTIDE SEQUENCE [LARGE SCALE GENOMIC DNA]</scope>
    <source>
        <strain evidence="2 3">MHS-3</strain>
    </source>
</reference>
<dbReference type="PATRIC" id="fig|1280949.3.peg.2853"/>
<dbReference type="eggNOG" id="COG3893">
    <property type="taxonomic scope" value="Bacteria"/>
</dbReference>
<organism evidence="2 3">
    <name type="scientific">Hyphomonas adhaerens MHS-3</name>
    <dbReference type="NCBI Taxonomy" id="1280949"/>
    <lineage>
        <taxon>Bacteria</taxon>
        <taxon>Pseudomonadati</taxon>
        <taxon>Pseudomonadota</taxon>
        <taxon>Alphaproteobacteria</taxon>
        <taxon>Hyphomonadales</taxon>
        <taxon>Hyphomonadaceae</taxon>
        <taxon>Hyphomonas</taxon>
    </lineage>
</organism>
<dbReference type="AlphaFoldDB" id="A0A069E2J3"/>
<comment type="caution">
    <text evidence="2">The sequence shown here is derived from an EMBL/GenBank/DDBJ whole genome shotgun (WGS) entry which is preliminary data.</text>
</comment>
<dbReference type="Gene3D" id="3.90.320.10">
    <property type="match status" value="1"/>
</dbReference>
<dbReference type="STRING" id="1280949.HAD_14049"/>
<sequence>MADKAGLFSGASRVYTIPPGTDFLRALAGTLAREAGLAENPAALADAIIYVPNRRSARVLAGVLYDAGGEKPILPPDIRTLGDMEADETPSVDAARSGLPPAMSPARRLGALTHLVQAFYEQAYGVTPPAASALAAAQELSHLMEQAALSEHVDWSSLPDLAGSAELAKHWEQSVKFLKIISESWPEWLAENGESDPFLRDIAAARIMARRWAEDPPQAPVLIAGSTGATPAGRILMKAAMALPQGLVVLPGLDIHADEEARSVIAGSVSHPQHILFDTLRDLGVAPGDVRTWPGTDGAGKAEARRRMIHEALAPAESTADWRRTLDSLSASLGTVKEAFALSALDGLTVIEAPDEAVEAETAALLLRQVMEQPGETAALVTQDATLARRVSGVLQRWGLDVPPSSGSPLGQTTAGSLIGLCARWVLDPAEPVILSAVLKHPFARGFEGADSLDRYFLRGARNWQSLDDLAASVRSRKELDPYASFSDEEQAVAEELVEQIAIAFRETEADLSREGPMPGRKIAERIAALAARVSQTPFPWAGEDGRSATAMMEHVADLADYLAPMPPHAFAELIEAEAAGRTVSAGVAEHPRLAIWGPLEARLQSASHIILAGLNEDVWPQRPPADAFLPRRFRKDLGISDPEDRVGLSAHDFAQLACAPKVTMLHALRRNDSPAVASRWVWRLKTLAEGALGSAAKDALSPDGDSPLEWALALRDRGTNTLDKGFPVEPKPRRRPEGWPHKLSVTRIDTLQRDPYAIWAEQVLKLDRIEPMNAELGPAPRGTAIHKALEDFEDEGTAKTTERLVSLLVSNLSAAGEPEAVLAARRAVLEQMSDWYLGWRAERRVDGKPKLEVKGRWDFDISGAPFTLSAMADRIERQPDGSLVVIDFKTGSPPSDKEIAAELSQQMPLQALIAGKGGYKGIPAASVSGLEYVAFKAKPDARIVGQSRALQATPDELAKTAEEGLLRLIAAYREDNSAFLSAPRVQFVKYDNGYNRLARRAEWAGDTEDGGGDE</sequence>
<dbReference type="InterPro" id="IPR038726">
    <property type="entry name" value="PDDEXK_AddAB-type"/>
</dbReference>
<dbReference type="SUPFAM" id="SSF52540">
    <property type="entry name" value="P-loop containing nucleoside triphosphate hydrolases"/>
    <property type="match status" value="1"/>
</dbReference>
<dbReference type="RefSeq" id="WP_035572748.1">
    <property type="nucleotide sequence ID" value="NZ_ARYH01000002.1"/>
</dbReference>
<dbReference type="EMBL" id="ARYH01000002">
    <property type="protein sequence ID" value="KCZ83730.1"/>
    <property type="molecule type" value="Genomic_DNA"/>
</dbReference>
<dbReference type="NCBIfam" id="TIGR02786">
    <property type="entry name" value="addB_alphas"/>
    <property type="match status" value="1"/>
</dbReference>
<evidence type="ECO:0000259" key="1">
    <source>
        <dbReference type="Pfam" id="PF12705"/>
    </source>
</evidence>
<dbReference type="InterPro" id="IPR027417">
    <property type="entry name" value="P-loop_NTPase"/>
</dbReference>
<protein>
    <recommendedName>
        <fullName evidence="1">PD-(D/E)XK endonuclease-like domain-containing protein</fullName>
    </recommendedName>
</protein>
<dbReference type="Proteomes" id="UP000027446">
    <property type="component" value="Unassembled WGS sequence"/>
</dbReference>
<accession>A0A069E2J3</accession>
<dbReference type="Pfam" id="PF12705">
    <property type="entry name" value="PDDEXK_1"/>
    <property type="match status" value="1"/>
</dbReference>
<evidence type="ECO:0000313" key="3">
    <source>
        <dbReference type="Proteomes" id="UP000027446"/>
    </source>
</evidence>
<gene>
    <name evidence="2" type="ORF">HAD_14049</name>
</gene>
<dbReference type="eggNOG" id="COG2887">
    <property type="taxonomic scope" value="Bacteria"/>
</dbReference>
<proteinExistence type="predicted"/>
<feature type="domain" description="PD-(D/E)XK endonuclease-like" evidence="1">
    <location>
        <begin position="744"/>
        <end position="972"/>
    </location>
</feature>
<dbReference type="OrthoDB" id="9780606at2"/>
<name>A0A069E2J3_9PROT</name>
<evidence type="ECO:0000313" key="2">
    <source>
        <dbReference type="EMBL" id="KCZ83730.1"/>
    </source>
</evidence>
<dbReference type="InterPro" id="IPR011604">
    <property type="entry name" value="PDDEXK-like_dom_sf"/>
</dbReference>
<dbReference type="InterPro" id="IPR014153">
    <property type="entry name" value="Ds_break_AddB"/>
</dbReference>